<evidence type="ECO:0000313" key="2">
    <source>
        <dbReference type="EMBL" id="KJH53465.1"/>
    </source>
</evidence>
<reference evidence="3" key="2">
    <citation type="journal article" date="2016" name="Sci. Rep.">
        <title>Dictyocaulus viviparus genome, variome and transcriptome elucidate lungworm biology and support future intervention.</title>
        <authorList>
            <person name="McNulty S.N."/>
            <person name="Strube C."/>
            <person name="Rosa B.A."/>
            <person name="Martin J.C."/>
            <person name="Tyagi R."/>
            <person name="Choi Y.J."/>
            <person name="Wang Q."/>
            <person name="Hallsworth Pepin K."/>
            <person name="Zhang X."/>
            <person name="Ozersky P."/>
            <person name="Wilson R.K."/>
            <person name="Sternberg P.W."/>
            <person name="Gasser R.B."/>
            <person name="Mitreva M."/>
        </authorList>
    </citation>
    <scope>NUCLEOTIDE SEQUENCE [LARGE SCALE GENOMIC DNA]</scope>
    <source>
        <strain evidence="3">HannoverDv2000</strain>
    </source>
</reference>
<organism evidence="2 3">
    <name type="scientific">Dictyocaulus viviparus</name>
    <name type="common">Bovine lungworm</name>
    <dbReference type="NCBI Taxonomy" id="29172"/>
    <lineage>
        <taxon>Eukaryota</taxon>
        <taxon>Metazoa</taxon>
        <taxon>Ecdysozoa</taxon>
        <taxon>Nematoda</taxon>
        <taxon>Chromadorea</taxon>
        <taxon>Rhabditida</taxon>
        <taxon>Rhabditina</taxon>
        <taxon>Rhabditomorpha</taxon>
        <taxon>Strongyloidea</taxon>
        <taxon>Metastrongylidae</taxon>
        <taxon>Dictyocaulus</taxon>
    </lineage>
</organism>
<reference evidence="2 3" key="1">
    <citation type="submission" date="2013-11" db="EMBL/GenBank/DDBJ databases">
        <title>Draft genome of the bovine lungworm Dictyocaulus viviparus.</title>
        <authorList>
            <person name="Mitreva M."/>
        </authorList>
    </citation>
    <scope>NUCLEOTIDE SEQUENCE [LARGE SCALE GENOMIC DNA]</scope>
    <source>
        <strain evidence="2 3">HannoverDv2000</strain>
    </source>
</reference>
<dbReference type="Proteomes" id="UP000053766">
    <property type="component" value="Unassembled WGS sequence"/>
</dbReference>
<name>A0A0D8Y9N9_DICVI</name>
<feature type="signal peptide" evidence="1">
    <location>
        <begin position="1"/>
        <end position="26"/>
    </location>
</feature>
<accession>A0A0D8Y9N9</accession>
<dbReference type="AlphaFoldDB" id="A0A0D8Y9N9"/>
<dbReference type="EMBL" id="KN716152">
    <property type="protein sequence ID" value="KJH53465.1"/>
    <property type="molecule type" value="Genomic_DNA"/>
</dbReference>
<dbReference type="STRING" id="29172.A0A0D8Y9N9"/>
<evidence type="ECO:0000313" key="3">
    <source>
        <dbReference type="Proteomes" id="UP000053766"/>
    </source>
</evidence>
<protein>
    <submittedName>
        <fullName evidence="2">C6 domain protein</fullName>
    </submittedName>
</protein>
<evidence type="ECO:0000256" key="1">
    <source>
        <dbReference type="SAM" id="SignalP"/>
    </source>
</evidence>
<sequence>MLLLTRNECVRLMITLLLQLFPLVSSEACNSVGVWAPWSEWTVCPYNANSVLNFRTRLRNCYPQPENCDLTSAYGCQGTYSEMTYCEARVVTTLLPTASNILMTTSMRTIVTPSMNSSSNVSLTSPNIVISPAAQATTPLTGSPTFITITGPGPLTSTSGILAASTVTDLVAASNSTKSTVTDTSTMRSINSTVSTNGTSVMSANNSTNMTATATLIMGSNSTNMTATTGGTAVMSNNSTNMTTTGASIIMGSNSTNMTATTGRTAVMSNNSTNMTTTAASTMKSNNSTVMATTLQPTIMTNNSTNTTSAVISSNSTKLPASETTVAQKSCDNCTELKVDLFDDTLYEDGASLLKRYSVNGCQFAVFFCRSFEMNDNRTVKTVFNGNLSITDKIPNVEMVCRNGHWYEEERGLVVKSISCIYETPISDYPCMQCDQDIYIPPTVGQEGSTYTEFGEDGCLYVEVFCQPTKGNRYVNLLVDGKSMGITGKSINRTFTCMDNATWMDIMSMNVVGNVSCVMTNGL</sequence>
<dbReference type="OrthoDB" id="5870859at2759"/>
<proteinExistence type="predicted"/>
<gene>
    <name evidence="2" type="ORF">DICVIV_00403</name>
</gene>
<feature type="chain" id="PRO_5002336596" evidence="1">
    <location>
        <begin position="27"/>
        <end position="523"/>
    </location>
</feature>
<keyword evidence="1" id="KW-0732">Signal</keyword>
<keyword evidence="3" id="KW-1185">Reference proteome</keyword>